<dbReference type="Pfam" id="PF12464">
    <property type="entry name" value="Mac"/>
    <property type="match status" value="1"/>
</dbReference>
<dbReference type="Gene3D" id="2.160.10.10">
    <property type="entry name" value="Hexapeptide repeat proteins"/>
    <property type="match status" value="1"/>
</dbReference>
<dbReference type="eggNOG" id="COG0110">
    <property type="taxonomic scope" value="Bacteria"/>
</dbReference>
<name>A0A097R0G1_HAFAL</name>
<dbReference type="CDD" id="cd03357">
    <property type="entry name" value="LbH_MAT_GAT"/>
    <property type="match status" value="1"/>
</dbReference>
<dbReference type="OrthoDB" id="9815592at2"/>
<proteinExistence type="inferred from homology"/>
<dbReference type="FunFam" id="2.160.10.10:FF:000008">
    <property type="entry name" value="Maltose O-acetyltransferase"/>
    <property type="match status" value="1"/>
</dbReference>
<comment type="similarity">
    <text evidence="1 5">Belongs to the transferase hexapeptide repeat family.</text>
</comment>
<accession>A0A097R0G1</accession>
<gene>
    <name evidence="7" type="ORF">AT03_07350</name>
</gene>
<protein>
    <recommendedName>
        <fullName evidence="5">Acetyltransferase</fullName>
        <ecNumber evidence="5">2.3.1.-</ecNumber>
    </recommendedName>
</protein>
<keyword evidence="8" id="KW-1185">Reference proteome</keyword>
<dbReference type="PROSITE" id="PS00101">
    <property type="entry name" value="HEXAPEP_TRANSFERASES"/>
    <property type="match status" value="1"/>
</dbReference>
<keyword evidence="4 5" id="KW-0012">Acyltransferase</keyword>
<organism evidence="7 8">
    <name type="scientific">Hafnia alvei FB1</name>
    <dbReference type="NCBI Taxonomy" id="1453496"/>
    <lineage>
        <taxon>Bacteria</taxon>
        <taxon>Pseudomonadati</taxon>
        <taxon>Pseudomonadota</taxon>
        <taxon>Gammaproteobacteria</taxon>
        <taxon>Enterobacterales</taxon>
        <taxon>Hafniaceae</taxon>
        <taxon>Hafnia</taxon>
    </lineage>
</organism>
<dbReference type="InterPro" id="IPR039369">
    <property type="entry name" value="LacA-like"/>
</dbReference>
<dbReference type="InterPro" id="IPR001451">
    <property type="entry name" value="Hexapep"/>
</dbReference>
<evidence type="ECO:0000256" key="5">
    <source>
        <dbReference type="RuleBase" id="RU367021"/>
    </source>
</evidence>
<dbReference type="KEGG" id="hav:AT03_07350"/>
<evidence type="ECO:0000256" key="3">
    <source>
        <dbReference type="ARBA" id="ARBA00022737"/>
    </source>
</evidence>
<dbReference type="PATRIC" id="fig|1453496.5.peg.1458"/>
<dbReference type="SUPFAM" id="SSF51161">
    <property type="entry name" value="Trimeric LpxA-like enzymes"/>
    <property type="match status" value="1"/>
</dbReference>
<dbReference type="EMBL" id="CP009706">
    <property type="protein sequence ID" value="AIU72219.1"/>
    <property type="molecule type" value="Genomic_DNA"/>
</dbReference>
<reference evidence="7 8" key="1">
    <citation type="journal article" date="2014" name="Gut Pathog.">
        <title>Gene clusters of Hafnia alvei strain FB1 important in survival and pathogenesis: a draft genome perspective.</title>
        <authorList>
            <person name="Tan J.Y."/>
            <person name="Yin W.F."/>
            <person name="Chan K.G."/>
        </authorList>
    </citation>
    <scope>NUCLEOTIDE SEQUENCE [LARGE SCALE GENOMIC DNA]</scope>
    <source>
        <strain evidence="7 8">FB1</strain>
    </source>
</reference>
<dbReference type="EC" id="2.3.1.-" evidence="5"/>
<evidence type="ECO:0000256" key="2">
    <source>
        <dbReference type="ARBA" id="ARBA00022679"/>
    </source>
</evidence>
<evidence type="ECO:0000256" key="1">
    <source>
        <dbReference type="ARBA" id="ARBA00007274"/>
    </source>
</evidence>
<dbReference type="GO" id="GO:0008870">
    <property type="term" value="F:galactoside O-acetyltransferase activity"/>
    <property type="evidence" value="ECO:0007669"/>
    <property type="project" value="TreeGrafter"/>
</dbReference>
<dbReference type="InterPro" id="IPR011004">
    <property type="entry name" value="Trimer_LpxA-like_sf"/>
</dbReference>
<dbReference type="Pfam" id="PF00132">
    <property type="entry name" value="Hexapep"/>
    <property type="match status" value="1"/>
</dbReference>
<evidence type="ECO:0000256" key="4">
    <source>
        <dbReference type="ARBA" id="ARBA00023315"/>
    </source>
</evidence>
<dbReference type="InterPro" id="IPR024688">
    <property type="entry name" value="Mac_dom"/>
</dbReference>
<dbReference type="PANTHER" id="PTHR43017">
    <property type="entry name" value="GALACTOSIDE O-ACETYLTRANSFERASE"/>
    <property type="match status" value="1"/>
</dbReference>
<feature type="domain" description="Maltose/galactoside acetyltransferase" evidence="6">
    <location>
        <begin position="6"/>
        <end position="60"/>
    </location>
</feature>
<evidence type="ECO:0000313" key="7">
    <source>
        <dbReference type="EMBL" id="AIU72219.1"/>
    </source>
</evidence>
<keyword evidence="2 5" id="KW-0808">Transferase</keyword>
<dbReference type="PANTHER" id="PTHR43017:SF1">
    <property type="entry name" value="ACETYLTRANSFERASE YJL218W-RELATED"/>
    <property type="match status" value="1"/>
</dbReference>
<dbReference type="Proteomes" id="UP000029986">
    <property type="component" value="Chromosome"/>
</dbReference>
<evidence type="ECO:0000313" key="8">
    <source>
        <dbReference type="Proteomes" id="UP000029986"/>
    </source>
</evidence>
<sequence>MSKSEKQKMIEGENYYSSDPELVADRLRAIDLCFHFNHTLPSQQQTRKELLEALLPNVDKLAEITGPFFCDYGYNIKIGQRFYANTDLTILDIAPVTIGDDVMFAPHVQLYTAAHPTHPEQRISGIEFGKPITIGNKVWIGGGVIVCPGVTIGDGSVIGAGSVVTKDIPPRVVAAGNPCRVLRSVDED</sequence>
<keyword evidence="3" id="KW-0677">Repeat</keyword>
<dbReference type="AlphaFoldDB" id="A0A097R0G1"/>
<evidence type="ECO:0000259" key="6">
    <source>
        <dbReference type="SMART" id="SM01266"/>
    </source>
</evidence>
<dbReference type="InterPro" id="IPR018357">
    <property type="entry name" value="Hexapep_transf_CS"/>
</dbReference>
<dbReference type="HOGENOM" id="CLU_051638_3_0_6"/>
<dbReference type="SMART" id="SM01266">
    <property type="entry name" value="Mac"/>
    <property type="match status" value="1"/>
</dbReference>